<dbReference type="SUPFAM" id="SSF58104">
    <property type="entry name" value="Methyl-accepting chemotaxis protein (MCP) signaling domain"/>
    <property type="match status" value="1"/>
</dbReference>
<organism evidence="9 10">
    <name type="scientific">Pseudoalteromonas spongiae</name>
    <dbReference type="NCBI Taxonomy" id="298657"/>
    <lineage>
        <taxon>Bacteria</taxon>
        <taxon>Pseudomonadati</taxon>
        <taxon>Pseudomonadota</taxon>
        <taxon>Gammaproteobacteria</taxon>
        <taxon>Alteromonadales</taxon>
        <taxon>Pseudoalteromonadaceae</taxon>
        <taxon>Pseudoalteromonas</taxon>
    </lineage>
</organism>
<dbReference type="InterPro" id="IPR004089">
    <property type="entry name" value="MCPsignal_dom"/>
</dbReference>
<comment type="similarity">
    <text evidence="2">Belongs to the methyl-accepting chemotaxis (MCP) protein family.</text>
</comment>
<dbReference type="InterPro" id="IPR000700">
    <property type="entry name" value="PAS-assoc_C"/>
</dbReference>
<evidence type="ECO:0000259" key="8">
    <source>
        <dbReference type="PROSITE" id="PS50885"/>
    </source>
</evidence>
<evidence type="ECO:0000259" key="6">
    <source>
        <dbReference type="PROSITE" id="PS50111"/>
    </source>
</evidence>
<feature type="domain" description="HAMP" evidence="8">
    <location>
        <begin position="620"/>
        <end position="672"/>
    </location>
</feature>
<dbReference type="Pfam" id="PF18947">
    <property type="entry name" value="HAMP_2"/>
    <property type="match status" value="3"/>
</dbReference>
<evidence type="ECO:0000256" key="2">
    <source>
        <dbReference type="ARBA" id="ARBA00029447"/>
    </source>
</evidence>
<evidence type="ECO:0000259" key="7">
    <source>
        <dbReference type="PROSITE" id="PS50113"/>
    </source>
</evidence>
<proteinExistence type="inferred from homology"/>
<accession>A0ABU8F173</accession>
<evidence type="ECO:0000256" key="3">
    <source>
        <dbReference type="PROSITE-ProRule" id="PRU00284"/>
    </source>
</evidence>
<evidence type="ECO:0000313" key="10">
    <source>
        <dbReference type="Proteomes" id="UP001382455"/>
    </source>
</evidence>
<dbReference type="Gene3D" id="3.30.450.20">
    <property type="entry name" value="PAS domain"/>
    <property type="match status" value="1"/>
</dbReference>
<dbReference type="InterPro" id="IPR051310">
    <property type="entry name" value="MCP_chemotaxis"/>
</dbReference>
<dbReference type="PANTHER" id="PTHR43531">
    <property type="entry name" value="PROTEIN ICFG"/>
    <property type="match status" value="1"/>
</dbReference>
<protein>
    <submittedName>
        <fullName evidence="9">Methyl-accepting chemotaxis protein</fullName>
    </submittedName>
</protein>
<gene>
    <name evidence="9" type="ORF">WAE96_20210</name>
</gene>
<feature type="transmembrane region" description="Helical" evidence="5">
    <location>
        <begin position="184"/>
        <end position="204"/>
    </location>
</feature>
<comment type="caution">
    <text evidence="9">The sequence shown here is derived from an EMBL/GenBank/DDBJ whole genome shotgun (WGS) entry which is preliminary data.</text>
</comment>
<dbReference type="RefSeq" id="WP_336436886.1">
    <property type="nucleotide sequence ID" value="NZ_JBAWKS010000002.1"/>
</dbReference>
<dbReference type="PROSITE" id="PS50111">
    <property type="entry name" value="CHEMOTAXIS_TRANSDUC_2"/>
    <property type="match status" value="1"/>
</dbReference>
<dbReference type="Pfam" id="PF00015">
    <property type="entry name" value="MCPsignal"/>
    <property type="match status" value="1"/>
</dbReference>
<dbReference type="CDD" id="cd06225">
    <property type="entry name" value="HAMP"/>
    <property type="match status" value="2"/>
</dbReference>
<dbReference type="InterPro" id="IPR003660">
    <property type="entry name" value="HAMP_dom"/>
</dbReference>
<dbReference type="SUPFAM" id="SSF158472">
    <property type="entry name" value="HAMP domain-like"/>
    <property type="match status" value="1"/>
</dbReference>
<dbReference type="Gene3D" id="1.10.287.950">
    <property type="entry name" value="Methyl-accepting chemotaxis protein"/>
    <property type="match status" value="1"/>
</dbReference>
<dbReference type="PANTHER" id="PTHR43531:SF14">
    <property type="entry name" value="METHYL-ACCEPTING CHEMOTAXIS PROTEIN I-RELATED"/>
    <property type="match status" value="1"/>
</dbReference>
<keyword evidence="3" id="KW-0807">Transducer</keyword>
<dbReference type="InterPro" id="IPR035965">
    <property type="entry name" value="PAS-like_dom_sf"/>
</dbReference>
<dbReference type="EMBL" id="JBAWKS010000002">
    <property type="protein sequence ID" value="MEI4552012.1"/>
    <property type="molecule type" value="Genomic_DNA"/>
</dbReference>
<name>A0ABU8F173_9GAMM</name>
<dbReference type="Pfam" id="PF00672">
    <property type="entry name" value="HAMP"/>
    <property type="match status" value="1"/>
</dbReference>
<keyword evidence="5" id="KW-0812">Transmembrane</keyword>
<feature type="domain" description="HAMP" evidence="8">
    <location>
        <begin position="209"/>
        <end position="261"/>
    </location>
</feature>
<dbReference type="Proteomes" id="UP001382455">
    <property type="component" value="Unassembled WGS sequence"/>
</dbReference>
<evidence type="ECO:0000256" key="5">
    <source>
        <dbReference type="SAM" id="Phobius"/>
    </source>
</evidence>
<keyword evidence="4" id="KW-0175">Coiled coil</keyword>
<evidence type="ECO:0000313" key="9">
    <source>
        <dbReference type="EMBL" id="MEI4552012.1"/>
    </source>
</evidence>
<keyword evidence="5" id="KW-1133">Transmembrane helix</keyword>
<dbReference type="Gene3D" id="1.20.120.1530">
    <property type="match status" value="1"/>
</dbReference>
<feature type="domain" description="Methyl-accepting transducer" evidence="6">
    <location>
        <begin position="677"/>
        <end position="906"/>
    </location>
</feature>
<feature type="domain" description="PAC" evidence="7">
    <location>
        <begin position="350"/>
        <end position="403"/>
    </location>
</feature>
<dbReference type="SMART" id="SM00283">
    <property type="entry name" value="MA"/>
    <property type="match status" value="1"/>
</dbReference>
<sequence>MKSIKAKLMTSVLIGLFSILIAALISVFILRSLAKDFDSVINQELNSREQVNKVLSNFKIQVQEWKNILIRGHDATQYKKYVERFTQKETEIQNDLESLQTKDYLPTKLRTQISELQAQHKELGKQYRKGLVQFENAGFNTQAGDKAVKGIDRPVVAALNMLSEEINQIALNQTSHLTKQKDSLINYTIFGLSVITILTIGLLLRYIRILITKPINQASNVANEIANGNLNNQIFGHNRDEIGLLLNALSRMQQNLNEANANLTSQMDKQKELAKVNGRIKQALDNVAAPVMMSDSSHKVIYCNNQCKSLLNNHQSNIQITQPHFISSALIDHADSLLFDNQPEFDVLKNAISTQVECELTYQDSVIFVIAGPVKDSSGDVIGIVYELNDLSEQRRAEQQVATIIQAAVEGKLATRIDASEFGGFMLTLANGINQMLDAIVKPVKQTQEYLNLIGNGQIPNSISGDYKGDFLLIKESLEQSTSAIAKLINDTNAIVQSAVIGELSKRADADSHNGDYKKIIEGINATLDAIVTPINNTSLYLDQIAKGDIPNTISNDYKGDFLQVKRSLETCCSAIEGLISDTNLLVDAASSGQLSTRADSTKHSGDFAKIVIGFNDTLDAITHPLNECQDVMQALADGNLSNTVNGHYQGEFDTLKQAVNRSVENLSLLVKKITDTASNITDSADDIKHGINDLSSRTESQAASIEETTASMHEITETVKRNSENAQVANQLATQADEQAQEGGRLVGNTVDAMKEISTSSSEISSIIEVINEIAFQTNLLALNAAVEAARAGEKGKGFAVVAAEVRSLAQRSADASKNIADLLNDSATKVEHGMALVTQSGDTLASIVSNIQELSANMAKIADDSAEQANGINQINTAIKQMDGIIQQNNGLVERANASSNNMAERANELRHLMTRFSH</sequence>
<keyword evidence="5" id="KW-0472">Membrane</keyword>
<keyword evidence="1" id="KW-0488">Methylation</keyword>
<dbReference type="SUPFAM" id="SSF55785">
    <property type="entry name" value="PYP-like sensor domain (PAS domain)"/>
    <property type="match status" value="1"/>
</dbReference>
<keyword evidence="10" id="KW-1185">Reference proteome</keyword>
<dbReference type="PROSITE" id="PS50113">
    <property type="entry name" value="PAC"/>
    <property type="match status" value="1"/>
</dbReference>
<dbReference type="CDD" id="cd11386">
    <property type="entry name" value="MCP_signal"/>
    <property type="match status" value="1"/>
</dbReference>
<feature type="coiled-coil region" evidence="4">
    <location>
        <begin position="242"/>
        <end position="273"/>
    </location>
</feature>
<evidence type="ECO:0000256" key="1">
    <source>
        <dbReference type="ARBA" id="ARBA00022481"/>
    </source>
</evidence>
<dbReference type="SMART" id="SM00304">
    <property type="entry name" value="HAMP"/>
    <property type="match status" value="4"/>
</dbReference>
<evidence type="ECO:0000256" key="4">
    <source>
        <dbReference type="SAM" id="Coils"/>
    </source>
</evidence>
<dbReference type="Gene3D" id="6.10.340.10">
    <property type="match status" value="1"/>
</dbReference>
<dbReference type="PROSITE" id="PS50885">
    <property type="entry name" value="HAMP"/>
    <property type="match status" value="2"/>
</dbReference>
<reference evidence="9 10" key="1">
    <citation type="submission" date="2023-12" db="EMBL/GenBank/DDBJ databases">
        <title>Friends and Foes: Symbiotic and Algicidal bacterial influence on Karenia brevis blooms.</title>
        <authorList>
            <person name="Fei C."/>
            <person name="Mohamed A.R."/>
            <person name="Booker A."/>
            <person name="Arshad M."/>
            <person name="Klass S."/>
            <person name="Ahn S."/>
            <person name="Gilbert P.M."/>
            <person name="Heil C.A."/>
            <person name="Martinez J.M."/>
            <person name="Amin S.A."/>
        </authorList>
    </citation>
    <scope>NUCLEOTIDE SEQUENCE [LARGE SCALE GENOMIC DNA]</scope>
    <source>
        <strain evidence="9 10">CE15</strain>
    </source>
</reference>